<dbReference type="PROSITE" id="PS51257">
    <property type="entry name" value="PROKAR_LIPOPROTEIN"/>
    <property type="match status" value="1"/>
</dbReference>
<dbReference type="OrthoDB" id="1405595at2759"/>
<dbReference type="EMBL" id="MU128911">
    <property type="protein sequence ID" value="KAF9520624.1"/>
    <property type="molecule type" value="Genomic_DNA"/>
</dbReference>
<dbReference type="GO" id="GO:0000978">
    <property type="term" value="F:RNA polymerase II cis-regulatory region sequence-specific DNA binding"/>
    <property type="evidence" value="ECO:0007669"/>
    <property type="project" value="InterPro"/>
</dbReference>
<keyword evidence="5" id="KW-0862">Zinc</keyword>
<dbReference type="PANTHER" id="PTHR40626">
    <property type="entry name" value="MIP31509P"/>
    <property type="match status" value="1"/>
</dbReference>
<evidence type="ECO:0000256" key="3">
    <source>
        <dbReference type="ARBA" id="ARBA00022737"/>
    </source>
</evidence>
<dbReference type="PANTHER" id="PTHR40626:SF11">
    <property type="entry name" value="ZINC FINGER PROTEIN YPR022C"/>
    <property type="match status" value="1"/>
</dbReference>
<evidence type="ECO:0000313" key="9">
    <source>
        <dbReference type="EMBL" id="KAF9520624.1"/>
    </source>
</evidence>
<comment type="caution">
    <text evidence="9">The sequence shown here is derived from an EMBL/GenBank/DDBJ whole genome shotgun (WGS) entry which is preliminary data.</text>
</comment>
<feature type="transmembrane region" description="Helical" evidence="7">
    <location>
        <begin position="492"/>
        <end position="508"/>
    </location>
</feature>
<evidence type="ECO:0000256" key="2">
    <source>
        <dbReference type="ARBA" id="ARBA00022723"/>
    </source>
</evidence>
<dbReference type="Pfam" id="PF04082">
    <property type="entry name" value="Fungal_trans"/>
    <property type="match status" value="1"/>
</dbReference>
<keyword evidence="7" id="KW-0472">Membrane</keyword>
<accession>A0A9P6BA77</accession>
<evidence type="ECO:0000256" key="6">
    <source>
        <dbReference type="ARBA" id="ARBA00023242"/>
    </source>
</evidence>
<evidence type="ECO:0000259" key="8">
    <source>
        <dbReference type="Pfam" id="PF04082"/>
    </source>
</evidence>
<keyword evidence="7" id="KW-0812">Transmembrane</keyword>
<dbReference type="CDD" id="cd12148">
    <property type="entry name" value="fungal_TF_MHR"/>
    <property type="match status" value="1"/>
</dbReference>
<dbReference type="GO" id="GO:0008270">
    <property type="term" value="F:zinc ion binding"/>
    <property type="evidence" value="ECO:0007669"/>
    <property type="project" value="UniProtKB-KW"/>
</dbReference>
<dbReference type="GO" id="GO:0005634">
    <property type="term" value="C:nucleus"/>
    <property type="evidence" value="ECO:0007669"/>
    <property type="project" value="UniProtKB-SubCell"/>
</dbReference>
<evidence type="ECO:0000256" key="1">
    <source>
        <dbReference type="ARBA" id="ARBA00004123"/>
    </source>
</evidence>
<feature type="domain" description="Xylanolytic transcriptional activator regulatory" evidence="8">
    <location>
        <begin position="140"/>
        <end position="260"/>
    </location>
</feature>
<keyword evidence="6" id="KW-0539">Nucleus</keyword>
<dbReference type="InterPro" id="IPR007219">
    <property type="entry name" value="XnlR_reg_dom"/>
</dbReference>
<keyword evidence="3" id="KW-0677">Repeat</keyword>
<keyword evidence="2" id="KW-0479">Metal-binding</keyword>
<dbReference type="GO" id="GO:0006351">
    <property type="term" value="P:DNA-templated transcription"/>
    <property type="evidence" value="ECO:0007669"/>
    <property type="project" value="InterPro"/>
</dbReference>
<evidence type="ECO:0000313" key="10">
    <source>
        <dbReference type="Proteomes" id="UP000886523"/>
    </source>
</evidence>
<name>A0A9P6BA77_9AGAM</name>
<evidence type="ECO:0000256" key="7">
    <source>
        <dbReference type="SAM" id="Phobius"/>
    </source>
</evidence>
<dbReference type="AlphaFoldDB" id="A0A9P6BA77"/>
<organism evidence="9 10">
    <name type="scientific">Hydnum rufescens UP504</name>
    <dbReference type="NCBI Taxonomy" id="1448309"/>
    <lineage>
        <taxon>Eukaryota</taxon>
        <taxon>Fungi</taxon>
        <taxon>Dikarya</taxon>
        <taxon>Basidiomycota</taxon>
        <taxon>Agaricomycotina</taxon>
        <taxon>Agaricomycetes</taxon>
        <taxon>Cantharellales</taxon>
        <taxon>Hydnaceae</taxon>
        <taxon>Hydnum</taxon>
    </lineage>
</organism>
<dbReference type="GO" id="GO:0000785">
    <property type="term" value="C:chromatin"/>
    <property type="evidence" value="ECO:0007669"/>
    <property type="project" value="TreeGrafter"/>
</dbReference>
<dbReference type="InterPro" id="IPR051059">
    <property type="entry name" value="VerF-like"/>
</dbReference>
<proteinExistence type="predicted"/>
<sequence length="510" mass="58010">MMDSEYRALRPRIGDPLLDSTDRFYIPPGLFSGCYTVPHWLLPPLQRLSVFAANTFRHILGHLGIIHEPTFRLADVHAWVAFALCTAGGNRPYRTQNAEIEDEPWDAVQSIVRTEKTGMFVRLFSQPVKVRAKEALAGIHALLIYNSHSFLSDDPSERAVGELFLNTIAKIARRVGLFDPHADFVNNDYNPYDDVESEWQRWIRREGCRRTSWLIYFLETVAAFENMRPPLVGACDVKHLPIPAAHSAWKATTSRAWASFMPPPPAMPFTLDSVMDKLFDFSVTAADGSPAPPCFLDVYELGPFARLVMIVTLTRGIVEFGEGKQMGGYLVSRWILGERGAGDDRLQYDATSPAFSLQIIDILHKALGRWKIGWDYDMACELEHSRRETRDHRPQHPQPETKYFIHDAMPFWWMSHLLLSHLSTVIDHQSNAPSAFYVGITPITDVHDSHEPGRRSQPIPWGRSGEYVSCGERDCGVCRSIEPTVFICFRDMVFLFLFLFLSCLFACIQT</sequence>
<reference evidence="9" key="1">
    <citation type="journal article" date="2020" name="Nat. Commun.">
        <title>Large-scale genome sequencing of mycorrhizal fungi provides insights into the early evolution of symbiotic traits.</title>
        <authorList>
            <person name="Miyauchi S."/>
            <person name="Kiss E."/>
            <person name="Kuo A."/>
            <person name="Drula E."/>
            <person name="Kohler A."/>
            <person name="Sanchez-Garcia M."/>
            <person name="Morin E."/>
            <person name="Andreopoulos B."/>
            <person name="Barry K.W."/>
            <person name="Bonito G."/>
            <person name="Buee M."/>
            <person name="Carver A."/>
            <person name="Chen C."/>
            <person name="Cichocki N."/>
            <person name="Clum A."/>
            <person name="Culley D."/>
            <person name="Crous P.W."/>
            <person name="Fauchery L."/>
            <person name="Girlanda M."/>
            <person name="Hayes R.D."/>
            <person name="Keri Z."/>
            <person name="LaButti K."/>
            <person name="Lipzen A."/>
            <person name="Lombard V."/>
            <person name="Magnuson J."/>
            <person name="Maillard F."/>
            <person name="Murat C."/>
            <person name="Nolan M."/>
            <person name="Ohm R.A."/>
            <person name="Pangilinan J."/>
            <person name="Pereira M.F."/>
            <person name="Perotto S."/>
            <person name="Peter M."/>
            <person name="Pfister S."/>
            <person name="Riley R."/>
            <person name="Sitrit Y."/>
            <person name="Stielow J.B."/>
            <person name="Szollosi G."/>
            <person name="Zifcakova L."/>
            <person name="Stursova M."/>
            <person name="Spatafora J.W."/>
            <person name="Tedersoo L."/>
            <person name="Vaario L.M."/>
            <person name="Yamada A."/>
            <person name="Yan M."/>
            <person name="Wang P."/>
            <person name="Xu J."/>
            <person name="Bruns T."/>
            <person name="Baldrian P."/>
            <person name="Vilgalys R."/>
            <person name="Dunand C."/>
            <person name="Henrissat B."/>
            <person name="Grigoriev I.V."/>
            <person name="Hibbett D."/>
            <person name="Nagy L.G."/>
            <person name="Martin F.M."/>
        </authorList>
    </citation>
    <scope>NUCLEOTIDE SEQUENCE</scope>
    <source>
        <strain evidence="9">UP504</strain>
    </source>
</reference>
<gene>
    <name evidence="9" type="ORF">BS47DRAFT_647802</name>
</gene>
<evidence type="ECO:0000256" key="5">
    <source>
        <dbReference type="ARBA" id="ARBA00022833"/>
    </source>
</evidence>
<keyword evidence="4" id="KW-0863">Zinc-finger</keyword>
<keyword evidence="10" id="KW-1185">Reference proteome</keyword>
<dbReference type="Proteomes" id="UP000886523">
    <property type="component" value="Unassembled WGS sequence"/>
</dbReference>
<evidence type="ECO:0000256" key="4">
    <source>
        <dbReference type="ARBA" id="ARBA00022771"/>
    </source>
</evidence>
<keyword evidence="7" id="KW-1133">Transmembrane helix</keyword>
<protein>
    <recommendedName>
        <fullName evidence="8">Xylanolytic transcriptional activator regulatory domain-containing protein</fullName>
    </recommendedName>
</protein>
<comment type="subcellular location">
    <subcellularLocation>
        <location evidence="1">Nucleus</location>
    </subcellularLocation>
</comment>
<dbReference type="GO" id="GO:0000981">
    <property type="term" value="F:DNA-binding transcription factor activity, RNA polymerase II-specific"/>
    <property type="evidence" value="ECO:0007669"/>
    <property type="project" value="InterPro"/>
</dbReference>